<reference evidence="1 2" key="2">
    <citation type="journal article" date="2012" name="Nature">
        <title>Insights into hominid evolution from the gorilla genome sequence.</title>
        <authorList>
            <person name="Scally A."/>
            <person name="Dutheil J.Y."/>
            <person name="Hillier L.W."/>
            <person name="Jordan G.E."/>
            <person name="Goodhead I."/>
            <person name="Herrero J."/>
            <person name="Hobolth A."/>
            <person name="Lappalainen T."/>
            <person name="Mailund T."/>
            <person name="Marques-Bonet T."/>
            <person name="McCarthy S."/>
            <person name="Montgomery S.H."/>
            <person name="Schwalie P.C."/>
            <person name="Tang Y.A."/>
            <person name="Ward M.C."/>
            <person name="Xue Y."/>
            <person name="Yngvadottir B."/>
            <person name="Alkan C."/>
            <person name="Andersen L.N."/>
            <person name="Ayub Q."/>
            <person name="Ball E.V."/>
            <person name="Beal K."/>
            <person name="Bradley B.J."/>
            <person name="Chen Y."/>
            <person name="Clee C.M."/>
            <person name="Fitzgerald S."/>
            <person name="Graves T.A."/>
            <person name="Gu Y."/>
            <person name="Heath P."/>
            <person name="Heger A."/>
            <person name="Karakoc E."/>
            <person name="Kolb-Kokocinski A."/>
            <person name="Laird G.K."/>
            <person name="Lunter G."/>
            <person name="Meader S."/>
            <person name="Mort M."/>
            <person name="Mullikin J.C."/>
            <person name="Munch K."/>
            <person name="O'Connor T.D."/>
            <person name="Phillips A.D."/>
            <person name="Prado-Martinez J."/>
            <person name="Rogers A.S."/>
            <person name="Sajjadian S."/>
            <person name="Schmidt D."/>
            <person name="Shaw K."/>
            <person name="Simpson J.T."/>
            <person name="Stenson P.D."/>
            <person name="Turner D.J."/>
            <person name="Vigilant L."/>
            <person name="Vilella A.J."/>
            <person name="Whitener W."/>
            <person name="Zhu B."/>
            <person name="Cooper D.N."/>
            <person name="de Jong P."/>
            <person name="Dermitzakis E.T."/>
            <person name="Eichler E.E."/>
            <person name="Flicek P."/>
            <person name="Goldman N."/>
            <person name="Mundy N.I."/>
            <person name="Ning Z."/>
            <person name="Odom D.T."/>
            <person name="Ponting C.P."/>
            <person name="Quail M.A."/>
            <person name="Ryder O.A."/>
            <person name="Searle S.M."/>
            <person name="Warren W.C."/>
            <person name="Wilson R.K."/>
            <person name="Schierup M.H."/>
            <person name="Rogers J."/>
            <person name="Tyler-Smith C."/>
            <person name="Durbin R."/>
        </authorList>
    </citation>
    <scope>NUCLEOTIDE SEQUENCE [LARGE SCALE GENOMIC DNA]</scope>
</reference>
<accession>A0A2I2ZSH3</accession>
<name>A0A2I2ZSH3_GORGO</name>
<dbReference type="GeneTree" id="ENSGT00940000155132"/>
<dbReference type="Ensembl" id="ENSGGOT00000050548.1">
    <property type="protein sequence ID" value="ENSGGOP00000050184.1"/>
    <property type="gene ID" value="ENSGGOG00000000051.3"/>
</dbReference>
<evidence type="ECO:0000313" key="1">
    <source>
        <dbReference type="Ensembl" id="ENSGGOP00000050184.1"/>
    </source>
</evidence>
<dbReference type="AlphaFoldDB" id="A0A2I2ZSH3"/>
<evidence type="ECO:0000313" key="2">
    <source>
        <dbReference type="Proteomes" id="UP000001519"/>
    </source>
</evidence>
<protein>
    <submittedName>
        <fullName evidence="1">DnaJ heat shock protein family (Hsp40) member C17</fullName>
    </submittedName>
</protein>
<proteinExistence type="predicted"/>
<reference evidence="2" key="1">
    <citation type="submission" date="2011-05" db="EMBL/GenBank/DDBJ databases">
        <title>Insights into the evolution of the great apes provided by the gorilla genome.</title>
        <authorList>
            <person name="Scally A."/>
        </authorList>
    </citation>
    <scope>NUCLEOTIDE SEQUENCE [LARGE SCALE GENOMIC DNA]</scope>
</reference>
<dbReference type="EMBL" id="CABD030095575">
    <property type="status" value="NOT_ANNOTATED_CDS"/>
    <property type="molecule type" value="Genomic_DNA"/>
</dbReference>
<reference evidence="1" key="3">
    <citation type="submission" date="2025-08" db="UniProtKB">
        <authorList>
            <consortium name="Ensembl"/>
        </authorList>
    </citation>
    <scope>IDENTIFICATION</scope>
</reference>
<dbReference type="Bgee" id="ENSGGOG00000000051">
    <property type="expression patterns" value="Expressed in liver and 5 other cell types or tissues"/>
</dbReference>
<dbReference type="EMBL" id="CABD030095574">
    <property type="status" value="NOT_ANNOTATED_CDS"/>
    <property type="molecule type" value="Genomic_DNA"/>
</dbReference>
<dbReference type="EMBL" id="CABD030095576">
    <property type="status" value="NOT_ANNOTATED_CDS"/>
    <property type="molecule type" value="Genomic_DNA"/>
</dbReference>
<keyword evidence="2" id="KW-1185">Reference proteome</keyword>
<sequence>MAVTKELLQMDLYALLGIEEKAADKEIGCPSLYAHQECVEYLSSSGCRESGVLCSCLLQQHLDICSGEIEHLAGSGPSSCAGRQWLAPSMALASSIASLPGG</sequence>
<gene>
    <name evidence="1" type="primary">DNAJC17</name>
</gene>
<dbReference type="Proteomes" id="UP000001519">
    <property type="component" value="Chromosome 15"/>
</dbReference>
<reference evidence="1" key="4">
    <citation type="submission" date="2025-09" db="UniProtKB">
        <authorList>
            <consortium name="Ensembl"/>
        </authorList>
    </citation>
    <scope>IDENTIFICATION</scope>
</reference>
<organism evidence="1 2">
    <name type="scientific">Gorilla gorilla gorilla</name>
    <name type="common">Western lowland gorilla</name>
    <dbReference type="NCBI Taxonomy" id="9595"/>
    <lineage>
        <taxon>Eukaryota</taxon>
        <taxon>Metazoa</taxon>
        <taxon>Chordata</taxon>
        <taxon>Craniata</taxon>
        <taxon>Vertebrata</taxon>
        <taxon>Euteleostomi</taxon>
        <taxon>Mammalia</taxon>
        <taxon>Eutheria</taxon>
        <taxon>Euarchontoglires</taxon>
        <taxon>Primates</taxon>
        <taxon>Haplorrhini</taxon>
        <taxon>Catarrhini</taxon>
        <taxon>Hominidae</taxon>
        <taxon>Gorilla</taxon>
    </lineage>
</organism>